<keyword evidence="2" id="KW-1185">Reference proteome</keyword>
<proteinExistence type="predicted"/>
<reference evidence="1 2" key="1">
    <citation type="journal article" date="2015" name="Fungal Genet. Biol.">
        <title>Evolution of novel wood decay mechanisms in Agaricales revealed by the genome sequences of Fistulina hepatica and Cylindrobasidium torrendii.</title>
        <authorList>
            <person name="Floudas D."/>
            <person name="Held B.W."/>
            <person name="Riley R."/>
            <person name="Nagy L.G."/>
            <person name="Koehler G."/>
            <person name="Ransdell A.S."/>
            <person name="Younus H."/>
            <person name="Chow J."/>
            <person name="Chiniquy J."/>
            <person name="Lipzen A."/>
            <person name="Tritt A."/>
            <person name="Sun H."/>
            <person name="Haridas S."/>
            <person name="LaButti K."/>
            <person name="Ohm R.A."/>
            <person name="Kues U."/>
            <person name="Blanchette R.A."/>
            <person name="Grigoriev I.V."/>
            <person name="Minto R.E."/>
            <person name="Hibbett D.S."/>
        </authorList>
    </citation>
    <scope>NUCLEOTIDE SEQUENCE [LARGE SCALE GENOMIC DNA]</scope>
    <source>
        <strain evidence="1 2">FP15055 ss-10</strain>
    </source>
</reference>
<accession>A0A0D7AYF5</accession>
<organism evidence="1 2">
    <name type="scientific">Cylindrobasidium torrendii FP15055 ss-10</name>
    <dbReference type="NCBI Taxonomy" id="1314674"/>
    <lineage>
        <taxon>Eukaryota</taxon>
        <taxon>Fungi</taxon>
        <taxon>Dikarya</taxon>
        <taxon>Basidiomycota</taxon>
        <taxon>Agaricomycotina</taxon>
        <taxon>Agaricomycetes</taxon>
        <taxon>Agaricomycetidae</taxon>
        <taxon>Agaricales</taxon>
        <taxon>Marasmiineae</taxon>
        <taxon>Physalacriaceae</taxon>
        <taxon>Cylindrobasidium</taxon>
    </lineage>
</organism>
<dbReference type="EMBL" id="KN880800">
    <property type="protein sequence ID" value="KIY62291.1"/>
    <property type="molecule type" value="Genomic_DNA"/>
</dbReference>
<dbReference type="Proteomes" id="UP000054007">
    <property type="component" value="Unassembled WGS sequence"/>
</dbReference>
<evidence type="ECO:0000313" key="1">
    <source>
        <dbReference type="EMBL" id="KIY62291.1"/>
    </source>
</evidence>
<evidence type="ECO:0000313" key="2">
    <source>
        <dbReference type="Proteomes" id="UP000054007"/>
    </source>
</evidence>
<dbReference type="AlphaFoldDB" id="A0A0D7AYF5"/>
<gene>
    <name evidence="1" type="ORF">CYLTODRAFT_447280</name>
</gene>
<name>A0A0D7AYF5_9AGAR</name>
<protein>
    <submittedName>
        <fullName evidence="1">Uncharacterized protein</fullName>
    </submittedName>
</protein>
<sequence>MDSVQNTCSHAPLDALLRDNYKEYPEEHQGVHWKIGSLFSMYNSSWKDNCTLAFKHPGDLPDFGTPERRIAAVAHAVAGQMVLFFADYISAPIHLYCMNLAGPFHVVPSNSPFDRFLRNVGRLSMLDGSDASPVPFVKASQGIAWHAIIMSQMLWDSTYHARMAPAEGILSQNMATAIVNMLLNNQDSLVQDHLIYQDPNMDGHVSFLYELYSQVQVVVTEELHKSGELD</sequence>